<accession>A0ABU5GUF8</accession>
<name>A0ABU5GUF8_9BACT</name>
<dbReference type="RefSeq" id="WP_321543552.1">
    <property type="nucleotide sequence ID" value="NZ_JAXIVS010000001.1"/>
</dbReference>
<protein>
    <submittedName>
        <fullName evidence="1">Uncharacterized protein</fullName>
    </submittedName>
</protein>
<gene>
    <name evidence="1" type="ORF">SYV04_00460</name>
</gene>
<organism evidence="1 2">
    <name type="scientific">Hyalangium rubrum</name>
    <dbReference type="NCBI Taxonomy" id="3103134"/>
    <lineage>
        <taxon>Bacteria</taxon>
        <taxon>Pseudomonadati</taxon>
        <taxon>Myxococcota</taxon>
        <taxon>Myxococcia</taxon>
        <taxon>Myxococcales</taxon>
        <taxon>Cystobacterineae</taxon>
        <taxon>Archangiaceae</taxon>
        <taxon>Hyalangium</taxon>
    </lineage>
</organism>
<evidence type="ECO:0000313" key="1">
    <source>
        <dbReference type="EMBL" id="MDY7224824.1"/>
    </source>
</evidence>
<dbReference type="Proteomes" id="UP001291309">
    <property type="component" value="Unassembled WGS sequence"/>
</dbReference>
<dbReference type="EMBL" id="JAXIVS010000001">
    <property type="protein sequence ID" value="MDY7224824.1"/>
    <property type="molecule type" value="Genomic_DNA"/>
</dbReference>
<keyword evidence="2" id="KW-1185">Reference proteome</keyword>
<reference evidence="1 2" key="1">
    <citation type="submission" date="2023-12" db="EMBL/GenBank/DDBJ databases">
        <title>the genome sequence of Hyalangium sp. s54d21.</title>
        <authorList>
            <person name="Zhang X."/>
        </authorList>
    </citation>
    <scope>NUCLEOTIDE SEQUENCE [LARGE SCALE GENOMIC DNA]</scope>
    <source>
        <strain evidence="2">s54d21</strain>
    </source>
</reference>
<comment type="caution">
    <text evidence="1">The sequence shown here is derived from an EMBL/GenBank/DDBJ whole genome shotgun (WGS) entry which is preliminary data.</text>
</comment>
<sequence length="363" mass="39587">MLSASLVLLSFITATPPATPSTAEQLRAVCTAQASDPRNPWALAHGITLEGRGFRARDGRLAAEVILGDFLRRDSTPQGRGLYFEPFAEDGTPVEPHPALQVKTLVLAGFPLSRKFQAAGGTVTVGALVEDLQRDFRVDLSRSPDGAWALDALGHVLAPGASFRNGAGETVRFDAVMDEALVTLERAHAELAEGMETGLAQVPKQKQGIYTHPCGGLHFFQAVASWARHPTVRKAWGGRMEAQVEVLVYRLGSEARQYEAALASSPQQRLPLLSQSLKFYGHFLETLGRYRQENGWQPTPAQQQAVTRAHQLLEATVRRLGESGAFQQMETLSRERPQLYLDLVGDACHAAHGLALWAPAKKR</sequence>
<proteinExistence type="predicted"/>
<evidence type="ECO:0000313" key="2">
    <source>
        <dbReference type="Proteomes" id="UP001291309"/>
    </source>
</evidence>